<dbReference type="AlphaFoldDB" id="A0A0C9VAY8"/>
<evidence type="ECO:0008006" key="5">
    <source>
        <dbReference type="Google" id="ProtNLM"/>
    </source>
</evidence>
<feature type="region of interest" description="Disordered" evidence="2">
    <location>
        <begin position="362"/>
        <end position="405"/>
    </location>
</feature>
<sequence length="405" mass="46046">MPDTPLNKAHQHASNAEDYLTRGLLIPAAEEHYKSAEAFLQCIEQANDEGIKRTLRMLYNEHNKAGKELQRKIGKLREEGKDPSLPQPPTPPLSREHRTHGISSSNQSVLSRHGSMQDSNYPIDESYMMLGQQQPEPQDTFNQFWNILEGMLDNLSQPVAFATAPLGRADSTSDIQRKQKEHPSNLQGESQLQKSISRFRLDHESDFSDLEEIGIEDGESPSEDSFFMVPSSTSSLNTRLKKENESLKAQLLALQQKLQTSERMRTEQEEQLRERIELARREAQRVKSSGFLPPRTALPVDLGSLTMNIPGGPMLSQVQGPREAQLNRRLKELEDEVKAVRLENEKQKQMITKFRERWEKLKESAKKKKLAKTNQGSENDVRDQRIDEEPEAEAAAAAELQAMSR</sequence>
<feature type="region of interest" description="Disordered" evidence="2">
    <location>
        <begin position="168"/>
        <end position="192"/>
    </location>
</feature>
<dbReference type="OrthoDB" id="3197614at2759"/>
<evidence type="ECO:0000256" key="1">
    <source>
        <dbReference type="SAM" id="Coils"/>
    </source>
</evidence>
<feature type="region of interest" description="Disordered" evidence="2">
    <location>
        <begin position="76"/>
        <end position="122"/>
    </location>
</feature>
<feature type="coiled-coil region" evidence="1">
    <location>
        <begin position="237"/>
        <end position="289"/>
    </location>
</feature>
<gene>
    <name evidence="3" type="ORF">M422DRAFT_67759</name>
</gene>
<dbReference type="Proteomes" id="UP000054279">
    <property type="component" value="Unassembled WGS sequence"/>
</dbReference>
<dbReference type="HOGENOM" id="CLU_047455_0_0_1"/>
<dbReference type="SUPFAM" id="SSF140361">
    <property type="entry name" value="MIT domain-like"/>
    <property type="match status" value="1"/>
</dbReference>
<evidence type="ECO:0000256" key="2">
    <source>
        <dbReference type="SAM" id="MobiDB-lite"/>
    </source>
</evidence>
<feature type="coiled-coil region" evidence="1">
    <location>
        <begin position="323"/>
        <end position="350"/>
    </location>
</feature>
<name>A0A0C9VAY8_SPHS4</name>
<keyword evidence="4" id="KW-1185">Reference proteome</keyword>
<dbReference type="EMBL" id="KN837119">
    <property type="protein sequence ID" value="KIJ44149.1"/>
    <property type="molecule type" value="Genomic_DNA"/>
</dbReference>
<dbReference type="PANTHER" id="PTHR40130:SF1">
    <property type="entry name" value="SPINDLE POLE BODY-ASSOCIATED PROTEIN CUT12 DOMAIN-CONTAINING PROTEIN"/>
    <property type="match status" value="1"/>
</dbReference>
<evidence type="ECO:0000313" key="4">
    <source>
        <dbReference type="Proteomes" id="UP000054279"/>
    </source>
</evidence>
<reference evidence="3 4" key="1">
    <citation type="submission" date="2014-06" db="EMBL/GenBank/DDBJ databases">
        <title>Evolutionary Origins and Diversification of the Mycorrhizal Mutualists.</title>
        <authorList>
            <consortium name="DOE Joint Genome Institute"/>
            <consortium name="Mycorrhizal Genomics Consortium"/>
            <person name="Kohler A."/>
            <person name="Kuo A."/>
            <person name="Nagy L.G."/>
            <person name="Floudas D."/>
            <person name="Copeland A."/>
            <person name="Barry K.W."/>
            <person name="Cichocki N."/>
            <person name="Veneault-Fourrey C."/>
            <person name="LaButti K."/>
            <person name="Lindquist E.A."/>
            <person name="Lipzen A."/>
            <person name="Lundell T."/>
            <person name="Morin E."/>
            <person name="Murat C."/>
            <person name="Riley R."/>
            <person name="Ohm R."/>
            <person name="Sun H."/>
            <person name="Tunlid A."/>
            <person name="Henrissat B."/>
            <person name="Grigoriev I.V."/>
            <person name="Hibbett D.S."/>
            <person name="Martin F."/>
        </authorList>
    </citation>
    <scope>NUCLEOTIDE SEQUENCE [LARGE SCALE GENOMIC DNA]</scope>
    <source>
        <strain evidence="3 4">SS14</strain>
    </source>
</reference>
<protein>
    <recommendedName>
        <fullName evidence="5">MIT domain-containing protein</fullName>
    </recommendedName>
</protein>
<dbReference type="Gene3D" id="1.20.58.80">
    <property type="entry name" value="Phosphotransferase system, lactose/cellobiose-type IIA subunit"/>
    <property type="match status" value="1"/>
</dbReference>
<keyword evidence="1" id="KW-0175">Coiled coil</keyword>
<dbReference type="PANTHER" id="PTHR40130">
    <property type="entry name" value="EXPRESSED PROTEIN"/>
    <property type="match status" value="1"/>
</dbReference>
<organism evidence="3 4">
    <name type="scientific">Sphaerobolus stellatus (strain SS14)</name>
    <dbReference type="NCBI Taxonomy" id="990650"/>
    <lineage>
        <taxon>Eukaryota</taxon>
        <taxon>Fungi</taxon>
        <taxon>Dikarya</taxon>
        <taxon>Basidiomycota</taxon>
        <taxon>Agaricomycotina</taxon>
        <taxon>Agaricomycetes</taxon>
        <taxon>Phallomycetidae</taxon>
        <taxon>Geastrales</taxon>
        <taxon>Sphaerobolaceae</taxon>
        <taxon>Sphaerobolus</taxon>
    </lineage>
</organism>
<proteinExistence type="predicted"/>
<evidence type="ECO:0000313" key="3">
    <source>
        <dbReference type="EMBL" id="KIJ44149.1"/>
    </source>
</evidence>
<feature type="compositionally biased region" description="Polar residues" evidence="2">
    <location>
        <begin position="101"/>
        <end position="120"/>
    </location>
</feature>
<accession>A0A0C9VAY8</accession>